<dbReference type="Pfam" id="PF07661">
    <property type="entry name" value="MORN_2"/>
    <property type="match status" value="2"/>
</dbReference>
<dbReference type="RefSeq" id="WP_100705085.1">
    <property type="nucleotide sequence ID" value="NZ_NPDL01000004.1"/>
</dbReference>
<organism evidence="1 2">
    <name type="scientific">Leptospira hartskeerlii</name>
    <dbReference type="NCBI Taxonomy" id="2023177"/>
    <lineage>
        <taxon>Bacteria</taxon>
        <taxon>Pseudomonadati</taxon>
        <taxon>Spirochaetota</taxon>
        <taxon>Spirochaetia</taxon>
        <taxon>Leptospirales</taxon>
        <taxon>Leptospiraceae</taxon>
        <taxon>Leptospira</taxon>
    </lineage>
</organism>
<evidence type="ECO:0008006" key="3">
    <source>
        <dbReference type="Google" id="ProtNLM"/>
    </source>
</evidence>
<dbReference type="Gene3D" id="2.20.110.10">
    <property type="entry name" value="Histone H3 K4-specific methyltransferase SET7/9 N-terminal domain"/>
    <property type="match status" value="2"/>
</dbReference>
<dbReference type="SUPFAM" id="SSF82185">
    <property type="entry name" value="Histone H3 K4-specific methyltransferase SET7/9 N-terminal domain"/>
    <property type="match status" value="1"/>
</dbReference>
<comment type="caution">
    <text evidence="1">The sequence shown here is derived from an EMBL/GenBank/DDBJ whole genome shotgun (WGS) entry which is preliminary data.</text>
</comment>
<evidence type="ECO:0000313" key="1">
    <source>
        <dbReference type="EMBL" id="PJZ27341.1"/>
    </source>
</evidence>
<dbReference type="AlphaFoldDB" id="A0A2M9XI34"/>
<dbReference type="InterPro" id="IPR011652">
    <property type="entry name" value="MORN_2"/>
</dbReference>
<dbReference type="EMBL" id="NPDN01000001">
    <property type="protein sequence ID" value="PJZ27341.1"/>
    <property type="molecule type" value="Genomic_DNA"/>
</dbReference>
<reference evidence="1 2" key="1">
    <citation type="submission" date="2017-07" db="EMBL/GenBank/DDBJ databases">
        <title>Leptospira spp. isolated from tropical soils.</title>
        <authorList>
            <person name="Thibeaux R."/>
            <person name="Iraola G."/>
            <person name="Ferres I."/>
            <person name="Bierque E."/>
            <person name="Girault D."/>
            <person name="Soupe-Gilbert M.-E."/>
            <person name="Picardeau M."/>
            <person name="Goarant C."/>
        </authorList>
    </citation>
    <scope>NUCLEOTIDE SEQUENCE [LARGE SCALE GENOMIC DNA]</scope>
    <source>
        <strain evidence="1 2">MCA1-C-A1</strain>
    </source>
</reference>
<protein>
    <recommendedName>
        <fullName evidence="3">Membrane-binding protein</fullName>
    </recommendedName>
</protein>
<keyword evidence="2" id="KW-1185">Reference proteome</keyword>
<accession>A0A2M9XI34</accession>
<gene>
    <name evidence="1" type="ORF">CH357_01965</name>
</gene>
<name>A0A2M9XI34_9LEPT</name>
<dbReference type="Proteomes" id="UP000232196">
    <property type="component" value="Unassembled WGS sequence"/>
</dbReference>
<proteinExistence type="predicted"/>
<evidence type="ECO:0000313" key="2">
    <source>
        <dbReference type="Proteomes" id="UP000232196"/>
    </source>
</evidence>
<dbReference type="OrthoDB" id="337246at2"/>
<sequence>MKFSKFIIFFICSFAFFCESAERPNGLPVGAKYDKNMNAYLLNEPGLARIYYDNGKLYFECPLDENKLYHGLCKSYLRSEEGISSQGKYEHGSKVGDWVWYFADGKPYIKQRFGSQIKDEFAQINGDEGNEEGPYERYYPEGILEVKGNYKNGQKSDFWQKYFKDGELEYSGYYSKGRKIRTWFYYFPNRQTESVEVFDENGNFLSRTIFSPAGKVLCEVQKKESSCG</sequence>